<dbReference type="AlphaFoldDB" id="A0A0P0WZX8"/>
<reference evidence="2 3" key="3">
    <citation type="journal article" date="2013" name="Rice">
        <title>Improvement of the Oryza sativa Nipponbare reference genome using next generation sequence and optical map data.</title>
        <authorList>
            <person name="Kawahara Y."/>
            <person name="de la Bastide M."/>
            <person name="Hamilton J.P."/>
            <person name="Kanamori H."/>
            <person name="McCombie W.R."/>
            <person name="Ouyang S."/>
            <person name="Schwartz D.C."/>
            <person name="Tanaka T."/>
            <person name="Wu J."/>
            <person name="Zhou S."/>
            <person name="Childs K.L."/>
            <person name="Davidson R.M."/>
            <person name="Lin H."/>
            <person name="Quesada-Ocampo L."/>
            <person name="Vaillancourt B."/>
            <person name="Sakai H."/>
            <person name="Lee S.S."/>
            <person name="Kim J."/>
            <person name="Numa H."/>
            <person name="Itoh T."/>
            <person name="Buell C.R."/>
            <person name="Matsumoto T."/>
        </authorList>
    </citation>
    <scope>NUCLEOTIDE SEQUENCE [LARGE SCALE GENOMIC DNA]</scope>
    <source>
        <strain evidence="3">cv. Nipponbare</strain>
    </source>
</reference>
<dbReference type="Gramene" id="Os06t0680800-00">
    <property type="protein sequence ID" value="Os06t0680800-00"/>
    <property type="gene ID" value="Os06g0680800"/>
</dbReference>
<gene>
    <name evidence="2" type="ordered locus">Os06g0680800</name>
    <name evidence="2" type="ORF">OSNPB_060680800</name>
</gene>
<dbReference type="PaxDb" id="39947-A0A0P0WZX8"/>
<dbReference type="EMBL" id="AP014962">
    <property type="protein sequence ID" value="BAS99142.1"/>
    <property type="molecule type" value="Genomic_DNA"/>
</dbReference>
<dbReference type="FunCoup" id="A0A0P0WZX8">
    <property type="interactions" value="1"/>
</dbReference>
<accession>A0A0P0WZX8</accession>
<feature type="compositionally biased region" description="Basic and acidic residues" evidence="1">
    <location>
        <begin position="230"/>
        <end position="262"/>
    </location>
</feature>
<keyword evidence="3" id="KW-1185">Reference proteome</keyword>
<reference evidence="3" key="1">
    <citation type="journal article" date="2005" name="Nature">
        <title>The map-based sequence of the rice genome.</title>
        <authorList>
            <consortium name="International rice genome sequencing project (IRGSP)"/>
            <person name="Matsumoto T."/>
            <person name="Wu J."/>
            <person name="Kanamori H."/>
            <person name="Katayose Y."/>
            <person name="Fujisawa M."/>
            <person name="Namiki N."/>
            <person name="Mizuno H."/>
            <person name="Yamamoto K."/>
            <person name="Antonio B.A."/>
            <person name="Baba T."/>
            <person name="Sakata K."/>
            <person name="Nagamura Y."/>
            <person name="Aoki H."/>
            <person name="Arikawa K."/>
            <person name="Arita K."/>
            <person name="Bito T."/>
            <person name="Chiden Y."/>
            <person name="Fujitsuka N."/>
            <person name="Fukunaka R."/>
            <person name="Hamada M."/>
            <person name="Harada C."/>
            <person name="Hayashi A."/>
            <person name="Hijishita S."/>
            <person name="Honda M."/>
            <person name="Hosokawa S."/>
            <person name="Ichikawa Y."/>
            <person name="Idonuma A."/>
            <person name="Iijima M."/>
            <person name="Ikeda M."/>
            <person name="Ikeno M."/>
            <person name="Ito K."/>
            <person name="Ito S."/>
            <person name="Ito T."/>
            <person name="Ito Y."/>
            <person name="Ito Y."/>
            <person name="Iwabuchi A."/>
            <person name="Kamiya K."/>
            <person name="Karasawa W."/>
            <person name="Kurita K."/>
            <person name="Katagiri S."/>
            <person name="Kikuta A."/>
            <person name="Kobayashi H."/>
            <person name="Kobayashi N."/>
            <person name="Machita K."/>
            <person name="Maehara T."/>
            <person name="Masukawa M."/>
            <person name="Mizubayashi T."/>
            <person name="Mukai Y."/>
            <person name="Nagasaki H."/>
            <person name="Nagata Y."/>
            <person name="Naito S."/>
            <person name="Nakashima M."/>
            <person name="Nakama Y."/>
            <person name="Nakamichi Y."/>
            <person name="Nakamura M."/>
            <person name="Meguro A."/>
            <person name="Negishi M."/>
            <person name="Ohta I."/>
            <person name="Ohta T."/>
            <person name="Okamoto M."/>
            <person name="Ono N."/>
            <person name="Saji S."/>
            <person name="Sakaguchi M."/>
            <person name="Sakai K."/>
            <person name="Shibata M."/>
            <person name="Shimokawa T."/>
            <person name="Song J."/>
            <person name="Takazaki Y."/>
            <person name="Terasawa K."/>
            <person name="Tsugane M."/>
            <person name="Tsuji K."/>
            <person name="Ueda S."/>
            <person name="Waki K."/>
            <person name="Yamagata H."/>
            <person name="Yamamoto M."/>
            <person name="Yamamoto S."/>
            <person name="Yamane H."/>
            <person name="Yoshiki S."/>
            <person name="Yoshihara R."/>
            <person name="Yukawa K."/>
            <person name="Zhong H."/>
            <person name="Yano M."/>
            <person name="Yuan Q."/>
            <person name="Ouyang S."/>
            <person name="Liu J."/>
            <person name="Jones K.M."/>
            <person name="Gansberger K."/>
            <person name="Moffat K."/>
            <person name="Hill J."/>
            <person name="Bera J."/>
            <person name="Fadrosh D."/>
            <person name="Jin S."/>
            <person name="Johri S."/>
            <person name="Kim M."/>
            <person name="Overton L."/>
            <person name="Reardon M."/>
            <person name="Tsitrin T."/>
            <person name="Vuong H."/>
            <person name="Weaver B."/>
            <person name="Ciecko A."/>
            <person name="Tallon L."/>
            <person name="Jackson J."/>
            <person name="Pai G."/>
            <person name="Aken S.V."/>
            <person name="Utterback T."/>
            <person name="Reidmuller S."/>
            <person name="Feldblyum T."/>
            <person name="Hsiao J."/>
            <person name="Zismann V."/>
            <person name="Iobst S."/>
            <person name="de Vazeille A.R."/>
            <person name="Buell C.R."/>
            <person name="Ying K."/>
            <person name="Li Y."/>
            <person name="Lu T."/>
            <person name="Huang Y."/>
            <person name="Zhao Q."/>
            <person name="Feng Q."/>
            <person name="Zhang L."/>
            <person name="Zhu J."/>
            <person name="Weng Q."/>
            <person name="Mu J."/>
            <person name="Lu Y."/>
            <person name="Fan D."/>
            <person name="Liu Y."/>
            <person name="Guan J."/>
            <person name="Zhang Y."/>
            <person name="Yu S."/>
            <person name="Liu X."/>
            <person name="Zhang Y."/>
            <person name="Hong G."/>
            <person name="Han B."/>
            <person name="Choisne N."/>
            <person name="Demange N."/>
            <person name="Orjeda G."/>
            <person name="Samain S."/>
            <person name="Cattolico L."/>
            <person name="Pelletier E."/>
            <person name="Couloux A."/>
            <person name="Segurens B."/>
            <person name="Wincker P."/>
            <person name="D'Hont A."/>
            <person name="Scarpelli C."/>
            <person name="Weissenbach J."/>
            <person name="Salanoubat M."/>
            <person name="Quetier F."/>
            <person name="Yu Y."/>
            <person name="Kim H.R."/>
            <person name="Rambo T."/>
            <person name="Currie J."/>
            <person name="Collura K."/>
            <person name="Luo M."/>
            <person name="Yang T."/>
            <person name="Ammiraju J.S.S."/>
            <person name="Engler F."/>
            <person name="Soderlund C."/>
            <person name="Wing R.A."/>
            <person name="Palmer L.E."/>
            <person name="de la Bastide M."/>
            <person name="Spiegel L."/>
            <person name="Nascimento L."/>
            <person name="Zutavern T."/>
            <person name="O'Shaughnessy A."/>
            <person name="Dike S."/>
            <person name="Dedhia N."/>
            <person name="Preston R."/>
            <person name="Balija V."/>
            <person name="McCombie W.R."/>
            <person name="Chow T."/>
            <person name="Chen H."/>
            <person name="Chung M."/>
            <person name="Chen C."/>
            <person name="Shaw J."/>
            <person name="Wu H."/>
            <person name="Hsiao K."/>
            <person name="Chao Y."/>
            <person name="Chu M."/>
            <person name="Cheng C."/>
            <person name="Hour A."/>
            <person name="Lee P."/>
            <person name="Lin S."/>
            <person name="Lin Y."/>
            <person name="Liou J."/>
            <person name="Liu S."/>
            <person name="Hsing Y."/>
            <person name="Raghuvanshi S."/>
            <person name="Mohanty A."/>
            <person name="Bharti A.K."/>
            <person name="Gaur A."/>
            <person name="Gupta V."/>
            <person name="Kumar D."/>
            <person name="Ravi V."/>
            <person name="Vij S."/>
            <person name="Kapur A."/>
            <person name="Khurana P."/>
            <person name="Khurana P."/>
            <person name="Khurana J.P."/>
            <person name="Tyagi A.K."/>
            <person name="Gaikwad K."/>
            <person name="Singh A."/>
            <person name="Dalal V."/>
            <person name="Srivastava S."/>
            <person name="Dixit A."/>
            <person name="Pal A.K."/>
            <person name="Ghazi I.A."/>
            <person name="Yadav M."/>
            <person name="Pandit A."/>
            <person name="Bhargava A."/>
            <person name="Sureshbabu K."/>
            <person name="Batra K."/>
            <person name="Sharma T.R."/>
            <person name="Mohapatra T."/>
            <person name="Singh N.K."/>
            <person name="Messing J."/>
            <person name="Nelson A.B."/>
            <person name="Fuks G."/>
            <person name="Kavchok S."/>
            <person name="Keizer G."/>
            <person name="Linton E."/>
            <person name="Llaca V."/>
            <person name="Song R."/>
            <person name="Tanyolac B."/>
            <person name="Young S."/>
            <person name="Ho-Il K."/>
            <person name="Hahn J.H."/>
            <person name="Sangsakoo G."/>
            <person name="Vanavichit A."/>
            <person name="de Mattos Luiz.A.T."/>
            <person name="Zimmer P.D."/>
            <person name="Malone G."/>
            <person name="Dellagostin O."/>
            <person name="de Oliveira A.C."/>
            <person name="Bevan M."/>
            <person name="Bancroft I."/>
            <person name="Minx P."/>
            <person name="Cordum H."/>
            <person name="Wilson R."/>
            <person name="Cheng Z."/>
            <person name="Jin W."/>
            <person name="Jiang J."/>
            <person name="Leong S.A."/>
            <person name="Iwama H."/>
            <person name="Gojobori T."/>
            <person name="Itoh T."/>
            <person name="Niimura Y."/>
            <person name="Fujii Y."/>
            <person name="Habara T."/>
            <person name="Sakai H."/>
            <person name="Sato Y."/>
            <person name="Wilson G."/>
            <person name="Kumar K."/>
            <person name="McCouch S."/>
            <person name="Juretic N."/>
            <person name="Hoen D."/>
            <person name="Wright S."/>
            <person name="Bruskiewich R."/>
            <person name="Bureau T."/>
            <person name="Miyao A."/>
            <person name="Hirochika H."/>
            <person name="Nishikawa T."/>
            <person name="Kadowaki K."/>
            <person name="Sugiura M."/>
            <person name="Burr B."/>
            <person name="Sasaki T."/>
        </authorList>
    </citation>
    <scope>NUCLEOTIDE SEQUENCE [LARGE SCALE GENOMIC DNA]</scope>
    <source>
        <strain evidence="3">cv. Nipponbare</strain>
    </source>
</reference>
<feature type="region of interest" description="Disordered" evidence="1">
    <location>
        <begin position="126"/>
        <end position="165"/>
    </location>
</feature>
<dbReference type="InParanoid" id="A0A0P0WZX8"/>
<protein>
    <submittedName>
        <fullName evidence="2">Os06g0680800 protein</fullName>
    </submittedName>
</protein>
<proteinExistence type="predicted"/>
<dbReference type="Proteomes" id="UP000059680">
    <property type="component" value="Chromosome 6"/>
</dbReference>
<evidence type="ECO:0000313" key="3">
    <source>
        <dbReference type="Proteomes" id="UP000059680"/>
    </source>
</evidence>
<evidence type="ECO:0000256" key="1">
    <source>
        <dbReference type="SAM" id="MobiDB-lite"/>
    </source>
</evidence>
<feature type="region of interest" description="Disordered" evidence="1">
    <location>
        <begin position="327"/>
        <end position="354"/>
    </location>
</feature>
<name>A0A0P0WZX8_ORYSJ</name>
<feature type="compositionally biased region" description="Basic and acidic residues" evidence="1">
    <location>
        <begin position="142"/>
        <end position="165"/>
    </location>
</feature>
<feature type="non-terminal residue" evidence="2">
    <location>
        <position position="1"/>
    </location>
</feature>
<sequence length="354" mass="38116">MRTPAIERRESIHFGHGLDVGLGDARGGADLGDDLAVELVLDAGVEDEVHHGPLQRGGAGVRAGAHHLGAERHQLVLAEPLPPPRRLQVEQRVHVRLAGRAHHLHAADHRVPVGVPLAAAPDELPARAHQRRQAAELAPPEFARRGELLGEERREEREEVRELGHGHHHHVLEHLLDLADELVGDLGAEADADEDAADGEAAVGHHPDGAGGGELGAEPPEVAPDGPLADPRESLHPRRRHDLGDEVAAERAPERAVRRRVDGALADAEEQPRRAVLGAAGERRALLDERVVDEVGVGDDDERALPHPHGEDGPVLLAEVAHHVHEGPPLEDHLEQVADHRPPRRPRREAVGAA</sequence>
<organism evidence="2 3">
    <name type="scientific">Oryza sativa subsp. japonica</name>
    <name type="common">Rice</name>
    <dbReference type="NCBI Taxonomy" id="39947"/>
    <lineage>
        <taxon>Eukaryota</taxon>
        <taxon>Viridiplantae</taxon>
        <taxon>Streptophyta</taxon>
        <taxon>Embryophyta</taxon>
        <taxon>Tracheophyta</taxon>
        <taxon>Spermatophyta</taxon>
        <taxon>Magnoliopsida</taxon>
        <taxon>Liliopsida</taxon>
        <taxon>Poales</taxon>
        <taxon>Poaceae</taxon>
        <taxon>BOP clade</taxon>
        <taxon>Oryzoideae</taxon>
        <taxon>Oryzeae</taxon>
        <taxon>Oryzinae</taxon>
        <taxon>Oryza</taxon>
        <taxon>Oryza sativa</taxon>
    </lineage>
</organism>
<reference evidence="2 3" key="2">
    <citation type="journal article" date="2013" name="Plant Cell Physiol.">
        <title>Rice Annotation Project Database (RAP-DB): an integrative and interactive database for rice genomics.</title>
        <authorList>
            <person name="Sakai H."/>
            <person name="Lee S.S."/>
            <person name="Tanaka T."/>
            <person name="Numa H."/>
            <person name="Kim J."/>
            <person name="Kawahara Y."/>
            <person name="Wakimoto H."/>
            <person name="Yang C.C."/>
            <person name="Iwamoto M."/>
            <person name="Abe T."/>
            <person name="Yamada Y."/>
            <person name="Muto A."/>
            <person name="Inokuchi H."/>
            <person name="Ikemura T."/>
            <person name="Matsumoto T."/>
            <person name="Sasaki T."/>
            <person name="Itoh T."/>
        </authorList>
    </citation>
    <scope>NUCLEOTIDE SEQUENCE [LARGE SCALE GENOMIC DNA]</scope>
    <source>
        <strain evidence="3">cv. Nipponbare</strain>
    </source>
</reference>
<evidence type="ECO:0000313" key="2">
    <source>
        <dbReference type="EMBL" id="BAS99142.1"/>
    </source>
</evidence>
<feature type="region of interest" description="Disordered" evidence="1">
    <location>
        <begin position="195"/>
        <end position="270"/>
    </location>
</feature>
<feature type="compositionally biased region" description="Basic and acidic residues" evidence="1">
    <location>
        <begin position="327"/>
        <end position="341"/>
    </location>
</feature>